<feature type="region of interest" description="Disordered" evidence="1">
    <location>
        <begin position="27"/>
        <end position="57"/>
    </location>
</feature>
<protein>
    <submittedName>
        <fullName evidence="2">Uncharacterized protein</fullName>
    </submittedName>
</protein>
<dbReference type="Proteomes" id="UP000297245">
    <property type="component" value="Unassembled WGS sequence"/>
</dbReference>
<proteinExistence type="predicted"/>
<evidence type="ECO:0000256" key="1">
    <source>
        <dbReference type="SAM" id="MobiDB-lite"/>
    </source>
</evidence>
<name>A0A4S8M694_DENBC</name>
<accession>A0A4S8M694</accession>
<reference evidence="2 3" key="1">
    <citation type="journal article" date="2019" name="Nat. Ecol. Evol.">
        <title>Megaphylogeny resolves global patterns of mushroom evolution.</title>
        <authorList>
            <person name="Varga T."/>
            <person name="Krizsan K."/>
            <person name="Foldi C."/>
            <person name="Dima B."/>
            <person name="Sanchez-Garcia M."/>
            <person name="Sanchez-Ramirez S."/>
            <person name="Szollosi G.J."/>
            <person name="Szarkandi J.G."/>
            <person name="Papp V."/>
            <person name="Albert L."/>
            <person name="Andreopoulos W."/>
            <person name="Angelini C."/>
            <person name="Antonin V."/>
            <person name="Barry K.W."/>
            <person name="Bougher N.L."/>
            <person name="Buchanan P."/>
            <person name="Buyck B."/>
            <person name="Bense V."/>
            <person name="Catcheside P."/>
            <person name="Chovatia M."/>
            <person name="Cooper J."/>
            <person name="Damon W."/>
            <person name="Desjardin D."/>
            <person name="Finy P."/>
            <person name="Geml J."/>
            <person name="Haridas S."/>
            <person name="Hughes K."/>
            <person name="Justo A."/>
            <person name="Karasinski D."/>
            <person name="Kautmanova I."/>
            <person name="Kiss B."/>
            <person name="Kocsube S."/>
            <person name="Kotiranta H."/>
            <person name="LaButti K.M."/>
            <person name="Lechner B.E."/>
            <person name="Liimatainen K."/>
            <person name="Lipzen A."/>
            <person name="Lukacs Z."/>
            <person name="Mihaltcheva S."/>
            <person name="Morgado L.N."/>
            <person name="Niskanen T."/>
            <person name="Noordeloos M.E."/>
            <person name="Ohm R.A."/>
            <person name="Ortiz-Santana B."/>
            <person name="Ovrebo C."/>
            <person name="Racz N."/>
            <person name="Riley R."/>
            <person name="Savchenko A."/>
            <person name="Shiryaev A."/>
            <person name="Soop K."/>
            <person name="Spirin V."/>
            <person name="Szebenyi C."/>
            <person name="Tomsovsky M."/>
            <person name="Tulloss R.E."/>
            <person name="Uehling J."/>
            <person name="Grigoriev I.V."/>
            <person name="Vagvolgyi C."/>
            <person name="Papp T."/>
            <person name="Martin F.M."/>
            <person name="Miettinen O."/>
            <person name="Hibbett D.S."/>
            <person name="Nagy L.G."/>
        </authorList>
    </citation>
    <scope>NUCLEOTIDE SEQUENCE [LARGE SCALE GENOMIC DNA]</scope>
    <source>
        <strain evidence="2 3">CBS 962.96</strain>
    </source>
</reference>
<sequence>MHVLIGQLMLSPMTYVRPCRYFGGGGGTGIRDPLRIRPESTRRRIKCPRAESSSSSR</sequence>
<dbReference type="AlphaFoldDB" id="A0A4S8M694"/>
<dbReference type="EMBL" id="ML179148">
    <property type="protein sequence ID" value="THU97797.1"/>
    <property type="molecule type" value="Genomic_DNA"/>
</dbReference>
<keyword evidence="3" id="KW-1185">Reference proteome</keyword>
<evidence type="ECO:0000313" key="2">
    <source>
        <dbReference type="EMBL" id="THU97797.1"/>
    </source>
</evidence>
<feature type="compositionally biased region" description="Basic and acidic residues" evidence="1">
    <location>
        <begin position="32"/>
        <end position="42"/>
    </location>
</feature>
<evidence type="ECO:0000313" key="3">
    <source>
        <dbReference type="Proteomes" id="UP000297245"/>
    </source>
</evidence>
<gene>
    <name evidence="2" type="ORF">K435DRAFT_52240</name>
</gene>
<organism evidence="2 3">
    <name type="scientific">Dendrothele bispora (strain CBS 962.96)</name>
    <dbReference type="NCBI Taxonomy" id="1314807"/>
    <lineage>
        <taxon>Eukaryota</taxon>
        <taxon>Fungi</taxon>
        <taxon>Dikarya</taxon>
        <taxon>Basidiomycota</taxon>
        <taxon>Agaricomycotina</taxon>
        <taxon>Agaricomycetes</taxon>
        <taxon>Agaricomycetidae</taxon>
        <taxon>Agaricales</taxon>
        <taxon>Agaricales incertae sedis</taxon>
        <taxon>Dendrothele</taxon>
    </lineage>
</organism>